<proteinExistence type="predicted"/>
<keyword evidence="2" id="KW-1185">Reference proteome</keyword>
<sequence>MNNGHIKNHHNTEKENNLTPLIYNEILLFLAYNCNFNNILELSLISKQSFQIIQNLITHRQLLIYDFKILICLINKSKSNENGYGNSLLQYRESECIRIYLKDDDYQYNKNKLIEVFGEQLKSVIIQHTTVDTLIKNPDCNGFFKFNKLYLYWDIKKPPFSNKEESTLSNVEDNSENYFRYNFSFEFLSRYTDHQRIDISSNSTSLQHRYSHNNNNNNINVDNHLYKINNILIKCSKNVKIIKFIYYNTPYKFAQLAIGSKSPAIKSLTLRLGYHFIFNDLPQDIKKNTSKIVSELSRRSNISSNKTLKKLILKENVDIGKRYICSSPNNTEPTEFLTSLISNKTLNTLGLELFTLKEKNDCEKLLPLVQIPNIATLYCDFDSVEAFLKHCQVNPNITTLKICWDIFVKNPIAYSNSLESLLVHLSNFFKYNTSSLQNIRINTNKKINTVLINYIKEQREKNNINNNLNIKINKSSF</sequence>
<dbReference type="KEGG" id="dpp:DICPUDRAFT_156971"/>
<dbReference type="Proteomes" id="UP000001064">
    <property type="component" value="Unassembled WGS sequence"/>
</dbReference>
<dbReference type="EMBL" id="GL871269">
    <property type="protein sequence ID" value="EGC31211.1"/>
    <property type="molecule type" value="Genomic_DNA"/>
</dbReference>
<protein>
    <submittedName>
        <fullName evidence="1">Uncharacterized protein</fullName>
    </submittedName>
</protein>
<organism evidence="1 2">
    <name type="scientific">Dictyostelium purpureum</name>
    <name type="common">Slime mold</name>
    <dbReference type="NCBI Taxonomy" id="5786"/>
    <lineage>
        <taxon>Eukaryota</taxon>
        <taxon>Amoebozoa</taxon>
        <taxon>Evosea</taxon>
        <taxon>Eumycetozoa</taxon>
        <taxon>Dictyostelia</taxon>
        <taxon>Dictyosteliales</taxon>
        <taxon>Dictyosteliaceae</taxon>
        <taxon>Dictyostelium</taxon>
    </lineage>
</organism>
<dbReference type="VEuPathDB" id="AmoebaDB:DICPUDRAFT_156971"/>
<gene>
    <name evidence="1" type="ORF">DICPUDRAFT_156971</name>
</gene>
<dbReference type="InParanoid" id="F0ZXX6"/>
<evidence type="ECO:0000313" key="1">
    <source>
        <dbReference type="EMBL" id="EGC31211.1"/>
    </source>
</evidence>
<evidence type="ECO:0000313" key="2">
    <source>
        <dbReference type="Proteomes" id="UP000001064"/>
    </source>
</evidence>
<dbReference type="AlphaFoldDB" id="F0ZXX6"/>
<accession>F0ZXX6</accession>
<reference evidence="2" key="1">
    <citation type="journal article" date="2011" name="Genome Biol.">
        <title>Comparative genomics of the social amoebae Dictyostelium discoideum and Dictyostelium purpureum.</title>
        <authorList>
            <consortium name="US DOE Joint Genome Institute (JGI-PGF)"/>
            <person name="Sucgang R."/>
            <person name="Kuo A."/>
            <person name="Tian X."/>
            <person name="Salerno W."/>
            <person name="Parikh A."/>
            <person name="Feasley C.L."/>
            <person name="Dalin E."/>
            <person name="Tu H."/>
            <person name="Huang E."/>
            <person name="Barry K."/>
            <person name="Lindquist E."/>
            <person name="Shapiro H."/>
            <person name="Bruce D."/>
            <person name="Schmutz J."/>
            <person name="Salamov A."/>
            <person name="Fey P."/>
            <person name="Gaudet P."/>
            <person name="Anjard C."/>
            <person name="Babu M.M."/>
            <person name="Basu S."/>
            <person name="Bushmanova Y."/>
            <person name="van der Wel H."/>
            <person name="Katoh-Kurasawa M."/>
            <person name="Dinh C."/>
            <person name="Coutinho P.M."/>
            <person name="Saito T."/>
            <person name="Elias M."/>
            <person name="Schaap P."/>
            <person name="Kay R.R."/>
            <person name="Henrissat B."/>
            <person name="Eichinger L."/>
            <person name="Rivero F."/>
            <person name="Putnam N.H."/>
            <person name="West C.M."/>
            <person name="Loomis W.F."/>
            <person name="Chisholm R.L."/>
            <person name="Shaulsky G."/>
            <person name="Strassmann J.E."/>
            <person name="Queller D.C."/>
            <person name="Kuspa A."/>
            <person name="Grigoriev I.V."/>
        </authorList>
    </citation>
    <scope>NUCLEOTIDE SEQUENCE [LARGE SCALE GENOMIC DNA]</scope>
    <source>
        <strain evidence="2">QSDP1</strain>
    </source>
</reference>
<dbReference type="RefSeq" id="XP_003292271.1">
    <property type="nucleotide sequence ID" value="XM_003292223.1"/>
</dbReference>
<dbReference type="eggNOG" id="ENOG502RH8K">
    <property type="taxonomic scope" value="Eukaryota"/>
</dbReference>
<dbReference type="GeneID" id="10506012"/>
<name>F0ZXX6_DICPU</name>